<reference evidence="1 2" key="1">
    <citation type="submission" date="2020-09" db="EMBL/GenBank/DDBJ databases">
        <title>De no assembly of potato wild relative species, Solanum commersonii.</title>
        <authorList>
            <person name="Cho K."/>
        </authorList>
    </citation>
    <scope>NUCLEOTIDE SEQUENCE [LARGE SCALE GENOMIC DNA]</scope>
    <source>
        <strain evidence="1">LZ3.2</strain>
        <tissue evidence="1">Leaf</tissue>
    </source>
</reference>
<protein>
    <submittedName>
        <fullName evidence="1">Uncharacterized protein</fullName>
    </submittedName>
</protein>
<sequence>MNAHIKTQLTHTRINCAIKDSSCDSPLPKNLKLTILASNASLSSTKVLKCPHIKMTPHSHTIVQDFIDLKSHTSLALTKMNTYMTPPIGLPLFSQSTLVSVHSRSKRGVPSFSSPWIKGHFFPILDLPSLFTRTPT</sequence>
<name>A0A9J6B3Y3_SOLCO</name>
<gene>
    <name evidence="1" type="ORF">H5410_003171</name>
</gene>
<accession>A0A9J6B3Y3</accession>
<dbReference type="EMBL" id="JACXVP010000001">
    <property type="protein sequence ID" value="KAG5631454.1"/>
    <property type="molecule type" value="Genomic_DNA"/>
</dbReference>
<dbReference type="Proteomes" id="UP000824120">
    <property type="component" value="Chromosome 1"/>
</dbReference>
<evidence type="ECO:0000313" key="1">
    <source>
        <dbReference type="EMBL" id="KAG5631454.1"/>
    </source>
</evidence>
<proteinExistence type="predicted"/>
<evidence type="ECO:0000313" key="2">
    <source>
        <dbReference type="Proteomes" id="UP000824120"/>
    </source>
</evidence>
<dbReference type="AlphaFoldDB" id="A0A9J6B3Y3"/>
<comment type="caution">
    <text evidence="1">The sequence shown here is derived from an EMBL/GenBank/DDBJ whole genome shotgun (WGS) entry which is preliminary data.</text>
</comment>
<organism evidence="1 2">
    <name type="scientific">Solanum commersonii</name>
    <name type="common">Commerson's wild potato</name>
    <name type="synonym">Commerson's nightshade</name>
    <dbReference type="NCBI Taxonomy" id="4109"/>
    <lineage>
        <taxon>Eukaryota</taxon>
        <taxon>Viridiplantae</taxon>
        <taxon>Streptophyta</taxon>
        <taxon>Embryophyta</taxon>
        <taxon>Tracheophyta</taxon>
        <taxon>Spermatophyta</taxon>
        <taxon>Magnoliopsida</taxon>
        <taxon>eudicotyledons</taxon>
        <taxon>Gunneridae</taxon>
        <taxon>Pentapetalae</taxon>
        <taxon>asterids</taxon>
        <taxon>lamiids</taxon>
        <taxon>Solanales</taxon>
        <taxon>Solanaceae</taxon>
        <taxon>Solanoideae</taxon>
        <taxon>Solaneae</taxon>
        <taxon>Solanum</taxon>
    </lineage>
</organism>
<keyword evidence="2" id="KW-1185">Reference proteome</keyword>